<dbReference type="Gene3D" id="3.40.50.2300">
    <property type="match status" value="1"/>
</dbReference>
<dbReference type="Pfam" id="PF00158">
    <property type="entry name" value="Sigma54_activat"/>
    <property type="match status" value="1"/>
</dbReference>
<organism evidence="11 12">
    <name type="scientific">Thermosulfurimonas dismutans</name>
    <dbReference type="NCBI Taxonomy" id="999894"/>
    <lineage>
        <taxon>Bacteria</taxon>
        <taxon>Pseudomonadati</taxon>
        <taxon>Thermodesulfobacteriota</taxon>
        <taxon>Thermodesulfobacteria</taxon>
        <taxon>Thermodesulfobacteriales</taxon>
        <taxon>Thermodesulfobacteriaceae</taxon>
        <taxon>Thermosulfurimonas</taxon>
    </lineage>
</organism>
<dbReference type="PROSITE" id="PS00675">
    <property type="entry name" value="SIGMA54_INTERACT_1"/>
    <property type="match status" value="1"/>
</dbReference>
<proteinExistence type="predicted"/>
<dbReference type="STRING" id="999894.TDIS_1556"/>
<dbReference type="SUPFAM" id="SSF46689">
    <property type="entry name" value="Homeodomain-like"/>
    <property type="match status" value="1"/>
</dbReference>
<evidence type="ECO:0000313" key="12">
    <source>
        <dbReference type="Proteomes" id="UP000078390"/>
    </source>
</evidence>
<dbReference type="RefSeq" id="WP_068671026.1">
    <property type="nucleotide sequence ID" value="NZ_LWLG01000012.1"/>
</dbReference>
<keyword evidence="5" id="KW-0805">Transcription regulation</keyword>
<dbReference type="GO" id="GO:0005524">
    <property type="term" value="F:ATP binding"/>
    <property type="evidence" value="ECO:0007669"/>
    <property type="project" value="UniProtKB-KW"/>
</dbReference>
<dbReference type="PANTHER" id="PTHR32071:SF21">
    <property type="entry name" value="TRANSCRIPTIONAL REGULATORY PROTEIN FLGR"/>
    <property type="match status" value="1"/>
</dbReference>
<keyword evidence="2" id="KW-0547">Nucleotide-binding</keyword>
<dbReference type="InterPro" id="IPR027417">
    <property type="entry name" value="P-loop_NTPase"/>
</dbReference>
<reference evidence="11 12" key="1">
    <citation type="submission" date="2016-04" db="EMBL/GenBank/DDBJ databases">
        <title>Genome analysis of Thermosulfurimonas dismutans, the first thermophilic sulfur-disproportionating bacterium of the phylum Thermodesulfobacteria.</title>
        <authorList>
            <person name="Mardanov A.V."/>
            <person name="Beletsky A.V."/>
            <person name="Kadnikov V.V."/>
            <person name="Slobodkin A.I."/>
            <person name="Ravin N.V."/>
        </authorList>
    </citation>
    <scope>NUCLEOTIDE SEQUENCE [LARGE SCALE GENOMIC DNA]</scope>
    <source>
        <strain evidence="11 12">S95</strain>
    </source>
</reference>
<comment type="caution">
    <text evidence="11">The sequence shown here is derived from an EMBL/GenBank/DDBJ whole genome shotgun (WGS) entry which is preliminary data.</text>
</comment>
<evidence type="ECO:0000313" key="11">
    <source>
        <dbReference type="EMBL" id="OAQ20361.1"/>
    </source>
</evidence>
<evidence type="ECO:0000256" key="8">
    <source>
        <dbReference type="PROSITE-ProRule" id="PRU00169"/>
    </source>
</evidence>
<dbReference type="GO" id="GO:0006355">
    <property type="term" value="P:regulation of DNA-templated transcription"/>
    <property type="evidence" value="ECO:0007669"/>
    <property type="project" value="InterPro"/>
</dbReference>
<dbReference type="Pfam" id="PF02954">
    <property type="entry name" value="HTH_8"/>
    <property type="match status" value="1"/>
</dbReference>
<keyword evidence="12" id="KW-1185">Reference proteome</keyword>
<evidence type="ECO:0000256" key="6">
    <source>
        <dbReference type="ARBA" id="ARBA00023125"/>
    </source>
</evidence>
<dbReference type="PROSITE" id="PS50110">
    <property type="entry name" value="RESPONSE_REGULATORY"/>
    <property type="match status" value="1"/>
</dbReference>
<dbReference type="PROSITE" id="PS50045">
    <property type="entry name" value="SIGMA54_INTERACT_4"/>
    <property type="match status" value="1"/>
</dbReference>
<dbReference type="SMART" id="SM00448">
    <property type="entry name" value="REC"/>
    <property type="match status" value="1"/>
</dbReference>
<dbReference type="SMART" id="SM00382">
    <property type="entry name" value="AAA"/>
    <property type="match status" value="1"/>
</dbReference>
<dbReference type="InterPro" id="IPR002197">
    <property type="entry name" value="HTH_Fis"/>
</dbReference>
<dbReference type="InterPro" id="IPR002078">
    <property type="entry name" value="Sigma_54_int"/>
</dbReference>
<dbReference type="InterPro" id="IPR025943">
    <property type="entry name" value="Sigma_54_int_dom_ATP-bd_2"/>
</dbReference>
<dbReference type="PANTHER" id="PTHR32071">
    <property type="entry name" value="TRANSCRIPTIONAL REGULATORY PROTEIN"/>
    <property type="match status" value="1"/>
</dbReference>
<evidence type="ECO:0000259" key="10">
    <source>
        <dbReference type="PROSITE" id="PS50110"/>
    </source>
</evidence>
<dbReference type="Pfam" id="PF00072">
    <property type="entry name" value="Response_reg"/>
    <property type="match status" value="1"/>
</dbReference>
<name>A0A179D3H9_9BACT</name>
<dbReference type="PRINTS" id="PR01590">
    <property type="entry name" value="HTHFIS"/>
</dbReference>
<evidence type="ECO:0000259" key="9">
    <source>
        <dbReference type="PROSITE" id="PS50045"/>
    </source>
</evidence>
<dbReference type="PATRIC" id="fig|999894.6.peg.1555"/>
<dbReference type="FunFam" id="3.40.50.300:FF:000006">
    <property type="entry name" value="DNA-binding transcriptional regulator NtrC"/>
    <property type="match status" value="1"/>
</dbReference>
<evidence type="ECO:0000256" key="3">
    <source>
        <dbReference type="ARBA" id="ARBA00022840"/>
    </source>
</evidence>
<dbReference type="SUPFAM" id="SSF52172">
    <property type="entry name" value="CheY-like"/>
    <property type="match status" value="1"/>
</dbReference>
<keyword evidence="7" id="KW-0804">Transcription</keyword>
<dbReference type="PROSITE" id="PS00676">
    <property type="entry name" value="SIGMA54_INTERACT_2"/>
    <property type="match status" value="1"/>
</dbReference>
<dbReference type="InterPro" id="IPR003593">
    <property type="entry name" value="AAA+_ATPase"/>
</dbReference>
<protein>
    <submittedName>
        <fullName evidence="11">Type IV fimbriae expression regulatory protein PilR</fullName>
    </submittedName>
</protein>
<feature type="modified residue" description="4-aspartylphosphate" evidence="8">
    <location>
        <position position="65"/>
    </location>
</feature>
<keyword evidence="4" id="KW-0902">Two-component regulatory system</keyword>
<sequence length="448" mass="50763">MKRKEVDSGPEGDSLRILIVEDEKIHRELLRKTLEEEGYRVWSVPSAEKALPVLSQEEIDVAILDVRLPGMSGLELLERIKEKSPETEVLIITAFGEIEDAISAIKAGAFHYLVKPYEPEVLLNLVRRCGELVSLRRPREPGPLVYRSQVMKDLLRQAEIFARPEAPILILGESGVGKELLARYIHEKSGRKGRFVAVNCAALPEQLFEAELFGYERGAFTGAETSRSGLIEEAQGGTLFLDEIGEMPLVLQSKLLRFLQEGEFRRLGSNKILKSDARIIAATNEDLKAAVSRQKFREDLYFRLNVLVLKIPPLRERKEDIAELVAYFLRKFNQKYQKDVKITPEAMEELLRYSFPGNVRELENLIHRAVLVSGREITPEVLGLETKGESKIDLHLPLGKALPKVLADVEKLLLKEALEQTGYVQTRAAELLGIDEKSLRYKRKKYGI</sequence>
<evidence type="ECO:0000256" key="2">
    <source>
        <dbReference type="ARBA" id="ARBA00022741"/>
    </source>
</evidence>
<dbReference type="Gene3D" id="3.40.50.300">
    <property type="entry name" value="P-loop containing nucleotide triphosphate hydrolases"/>
    <property type="match status" value="1"/>
</dbReference>
<dbReference type="EMBL" id="LWLG01000012">
    <property type="protein sequence ID" value="OAQ20361.1"/>
    <property type="molecule type" value="Genomic_DNA"/>
</dbReference>
<dbReference type="Gene3D" id="1.10.10.60">
    <property type="entry name" value="Homeodomain-like"/>
    <property type="match status" value="1"/>
</dbReference>
<dbReference type="AlphaFoldDB" id="A0A179D3H9"/>
<evidence type="ECO:0000256" key="5">
    <source>
        <dbReference type="ARBA" id="ARBA00023015"/>
    </source>
</evidence>
<evidence type="ECO:0000256" key="4">
    <source>
        <dbReference type="ARBA" id="ARBA00023012"/>
    </source>
</evidence>
<dbReference type="PROSITE" id="PS00688">
    <property type="entry name" value="SIGMA54_INTERACT_3"/>
    <property type="match status" value="1"/>
</dbReference>
<dbReference type="Pfam" id="PF25601">
    <property type="entry name" value="AAA_lid_14"/>
    <property type="match status" value="1"/>
</dbReference>
<feature type="domain" description="Sigma-54 factor interaction" evidence="9">
    <location>
        <begin position="144"/>
        <end position="371"/>
    </location>
</feature>
<dbReference type="InterPro" id="IPR001789">
    <property type="entry name" value="Sig_transdc_resp-reg_receiver"/>
</dbReference>
<dbReference type="SUPFAM" id="SSF52540">
    <property type="entry name" value="P-loop containing nucleoside triphosphate hydrolases"/>
    <property type="match status" value="1"/>
</dbReference>
<dbReference type="InterPro" id="IPR058031">
    <property type="entry name" value="AAA_lid_NorR"/>
</dbReference>
<dbReference type="Gene3D" id="1.10.8.60">
    <property type="match status" value="1"/>
</dbReference>
<evidence type="ECO:0000256" key="7">
    <source>
        <dbReference type="ARBA" id="ARBA00023163"/>
    </source>
</evidence>
<feature type="domain" description="Response regulatory" evidence="10">
    <location>
        <begin position="16"/>
        <end position="130"/>
    </location>
</feature>
<keyword evidence="3" id="KW-0067">ATP-binding</keyword>
<dbReference type="InterPro" id="IPR011006">
    <property type="entry name" value="CheY-like_superfamily"/>
</dbReference>
<evidence type="ECO:0000256" key="1">
    <source>
        <dbReference type="ARBA" id="ARBA00022553"/>
    </source>
</evidence>
<dbReference type="GO" id="GO:0043565">
    <property type="term" value="F:sequence-specific DNA binding"/>
    <property type="evidence" value="ECO:0007669"/>
    <property type="project" value="InterPro"/>
</dbReference>
<dbReference type="InterPro" id="IPR009057">
    <property type="entry name" value="Homeodomain-like_sf"/>
</dbReference>
<accession>A0A179D3H9</accession>
<dbReference type="FunFam" id="3.40.50.2300:FF:000018">
    <property type="entry name" value="DNA-binding transcriptional regulator NtrC"/>
    <property type="match status" value="1"/>
</dbReference>
<keyword evidence="6" id="KW-0238">DNA-binding</keyword>
<dbReference type="Proteomes" id="UP000078390">
    <property type="component" value="Unassembled WGS sequence"/>
</dbReference>
<gene>
    <name evidence="11" type="ORF">TDIS_1556</name>
</gene>
<dbReference type="CDD" id="cd00009">
    <property type="entry name" value="AAA"/>
    <property type="match status" value="1"/>
</dbReference>
<keyword evidence="1 8" id="KW-0597">Phosphoprotein</keyword>
<dbReference type="InterPro" id="IPR025662">
    <property type="entry name" value="Sigma_54_int_dom_ATP-bd_1"/>
</dbReference>
<dbReference type="GO" id="GO:0000160">
    <property type="term" value="P:phosphorelay signal transduction system"/>
    <property type="evidence" value="ECO:0007669"/>
    <property type="project" value="UniProtKB-KW"/>
</dbReference>
<dbReference type="InterPro" id="IPR025944">
    <property type="entry name" value="Sigma_54_int_dom_CS"/>
</dbReference>
<dbReference type="OrthoDB" id="9334at2"/>